<dbReference type="AlphaFoldDB" id="A0A7J8C284"/>
<evidence type="ECO:0000313" key="3">
    <source>
        <dbReference type="Proteomes" id="UP000593571"/>
    </source>
</evidence>
<dbReference type="Proteomes" id="UP000593571">
    <property type="component" value="Unassembled WGS sequence"/>
</dbReference>
<feature type="region of interest" description="Disordered" evidence="1">
    <location>
        <begin position="1"/>
        <end position="73"/>
    </location>
</feature>
<organism evidence="2 3">
    <name type="scientific">Rousettus aegyptiacus</name>
    <name type="common">Egyptian fruit bat</name>
    <name type="synonym">Pteropus aegyptiacus</name>
    <dbReference type="NCBI Taxonomy" id="9407"/>
    <lineage>
        <taxon>Eukaryota</taxon>
        <taxon>Metazoa</taxon>
        <taxon>Chordata</taxon>
        <taxon>Craniata</taxon>
        <taxon>Vertebrata</taxon>
        <taxon>Euteleostomi</taxon>
        <taxon>Mammalia</taxon>
        <taxon>Eutheria</taxon>
        <taxon>Laurasiatheria</taxon>
        <taxon>Chiroptera</taxon>
        <taxon>Yinpterochiroptera</taxon>
        <taxon>Pteropodoidea</taxon>
        <taxon>Pteropodidae</taxon>
        <taxon>Rousettinae</taxon>
        <taxon>Rousettus</taxon>
    </lineage>
</organism>
<evidence type="ECO:0000313" key="2">
    <source>
        <dbReference type="EMBL" id="KAF6404956.1"/>
    </source>
</evidence>
<comment type="caution">
    <text evidence="2">The sequence shown here is derived from an EMBL/GenBank/DDBJ whole genome shotgun (WGS) entry which is preliminary data.</text>
</comment>
<evidence type="ECO:0000256" key="1">
    <source>
        <dbReference type="SAM" id="MobiDB-lite"/>
    </source>
</evidence>
<reference evidence="2 3" key="1">
    <citation type="journal article" date="2020" name="Nature">
        <title>Six reference-quality genomes reveal evolution of bat adaptations.</title>
        <authorList>
            <person name="Jebb D."/>
            <person name="Huang Z."/>
            <person name="Pippel M."/>
            <person name="Hughes G.M."/>
            <person name="Lavrichenko K."/>
            <person name="Devanna P."/>
            <person name="Winkler S."/>
            <person name="Jermiin L.S."/>
            <person name="Skirmuntt E.C."/>
            <person name="Katzourakis A."/>
            <person name="Burkitt-Gray L."/>
            <person name="Ray D.A."/>
            <person name="Sullivan K.A.M."/>
            <person name="Roscito J.G."/>
            <person name="Kirilenko B.M."/>
            <person name="Davalos L.M."/>
            <person name="Corthals A.P."/>
            <person name="Power M.L."/>
            <person name="Jones G."/>
            <person name="Ransome R.D."/>
            <person name="Dechmann D.K.N."/>
            <person name="Locatelli A.G."/>
            <person name="Puechmaille S.J."/>
            <person name="Fedrigo O."/>
            <person name="Jarvis E.D."/>
            <person name="Hiller M."/>
            <person name="Vernes S.C."/>
            <person name="Myers E.W."/>
            <person name="Teeling E.C."/>
        </authorList>
    </citation>
    <scope>NUCLEOTIDE SEQUENCE [LARGE SCALE GENOMIC DNA]</scope>
    <source>
        <strain evidence="2">MRouAeg1</strain>
        <tissue evidence="2">Muscle</tissue>
    </source>
</reference>
<gene>
    <name evidence="2" type="ORF">HJG63_009285</name>
</gene>
<proteinExistence type="predicted"/>
<protein>
    <submittedName>
        <fullName evidence="2">Uncharacterized protein</fullName>
    </submittedName>
</protein>
<feature type="region of interest" description="Disordered" evidence="1">
    <location>
        <begin position="125"/>
        <end position="180"/>
    </location>
</feature>
<accession>A0A7J8C284</accession>
<sequence>MAHSQDRVPRGRASLPVGDSEWLWGANHWGEPRGVTAGDRQSPPRPQDSPPWPPRQRRHRPYSGPACATPPSESLRWLPWATERCPTRAEASAASALGSQPVCCWLSAPQPDGCSCPWSRPRRSAPPSSLLGLSKSHPPFPSTQAPPAPKRPPQAVRRDQGVPSWDGRARRLQKPTANRSSRCNARPRLCCPRTSLVVVPCFLTCGRQLWRRSAVKTLQFTRMQVYSTCVRLCAAYRTAAITDHI</sequence>
<name>A0A7J8C284_ROUAE</name>
<keyword evidence="3" id="KW-1185">Reference proteome</keyword>
<feature type="compositionally biased region" description="Pro residues" evidence="1">
    <location>
        <begin position="138"/>
        <end position="152"/>
    </location>
</feature>
<feature type="compositionally biased region" description="Pro residues" evidence="1">
    <location>
        <begin position="43"/>
        <end position="54"/>
    </location>
</feature>
<feature type="compositionally biased region" description="Low complexity" evidence="1">
    <location>
        <begin position="125"/>
        <end position="137"/>
    </location>
</feature>
<dbReference type="EMBL" id="JACASE010000015">
    <property type="protein sequence ID" value="KAF6404956.1"/>
    <property type="molecule type" value="Genomic_DNA"/>
</dbReference>